<sequence length="184" mass="20887">MLMQKLYTRTSSKGYNLGRVCLLVVATIRGIRNPVSSLPSIGGAIRGREGGYVGKAVSYSCGKVRNAICLVEHHVVDVERKLYDVPRCENVFNAHVELIKFRRYYSVAILGLFRSCPFVPLDQRDQSDTLRAVCAECLTMRLREKDKERDLTEPILLHKLETLICIKSILSRILYLCYSSSRDS</sequence>
<dbReference type="Proteomes" id="UP001607302">
    <property type="component" value="Unassembled WGS sequence"/>
</dbReference>
<dbReference type="EMBL" id="JAUDFV010000139">
    <property type="protein sequence ID" value="KAL2724161.1"/>
    <property type="molecule type" value="Genomic_DNA"/>
</dbReference>
<comment type="caution">
    <text evidence="1">The sequence shown here is derived from an EMBL/GenBank/DDBJ whole genome shotgun (WGS) entry which is preliminary data.</text>
</comment>
<evidence type="ECO:0000313" key="1">
    <source>
        <dbReference type="EMBL" id="KAL2724161.1"/>
    </source>
</evidence>
<reference evidence="1 2" key="1">
    <citation type="journal article" date="2024" name="Ann. Entomol. Soc. Am.">
        <title>Genomic analyses of the southern and eastern yellowjacket wasps (Hymenoptera: Vespidae) reveal evolutionary signatures of social life.</title>
        <authorList>
            <person name="Catto M.A."/>
            <person name="Caine P.B."/>
            <person name="Orr S.E."/>
            <person name="Hunt B.G."/>
            <person name="Goodisman M.A.D."/>
        </authorList>
    </citation>
    <scope>NUCLEOTIDE SEQUENCE [LARGE SCALE GENOMIC DNA]</scope>
    <source>
        <strain evidence="1">233</strain>
        <tissue evidence="1">Head and thorax</tissue>
    </source>
</reference>
<accession>A0ABD2AUW2</accession>
<dbReference type="AlphaFoldDB" id="A0ABD2AUW2"/>
<keyword evidence="2" id="KW-1185">Reference proteome</keyword>
<gene>
    <name evidence="1" type="ORF">V1478_008674</name>
</gene>
<name>A0ABD2AUW2_VESSQ</name>
<protein>
    <submittedName>
        <fullName evidence="1">Uncharacterized protein</fullName>
    </submittedName>
</protein>
<organism evidence="1 2">
    <name type="scientific">Vespula squamosa</name>
    <name type="common">Southern yellow jacket</name>
    <name type="synonym">Wasp</name>
    <dbReference type="NCBI Taxonomy" id="30214"/>
    <lineage>
        <taxon>Eukaryota</taxon>
        <taxon>Metazoa</taxon>
        <taxon>Ecdysozoa</taxon>
        <taxon>Arthropoda</taxon>
        <taxon>Hexapoda</taxon>
        <taxon>Insecta</taxon>
        <taxon>Pterygota</taxon>
        <taxon>Neoptera</taxon>
        <taxon>Endopterygota</taxon>
        <taxon>Hymenoptera</taxon>
        <taxon>Apocrita</taxon>
        <taxon>Aculeata</taxon>
        <taxon>Vespoidea</taxon>
        <taxon>Vespidae</taxon>
        <taxon>Vespinae</taxon>
        <taxon>Vespula</taxon>
    </lineage>
</organism>
<proteinExistence type="predicted"/>
<evidence type="ECO:0000313" key="2">
    <source>
        <dbReference type="Proteomes" id="UP001607302"/>
    </source>
</evidence>